<sequence length="72" mass="8384">MSTTLTIRLDETLDRELNRLARALHRPKSDLAREFIRRQLALAQFERARTLIEPAAEQAGFLTDEDIFREVS</sequence>
<feature type="domain" description="Ribbon-helix-helix protein CopG" evidence="1">
    <location>
        <begin position="5"/>
        <end position="42"/>
    </location>
</feature>
<dbReference type="InterPro" id="IPR010985">
    <property type="entry name" value="Ribbon_hlx_hlx"/>
</dbReference>
<evidence type="ECO:0000313" key="2">
    <source>
        <dbReference type="EMBL" id="BBD76986.1"/>
    </source>
</evidence>
<dbReference type="SUPFAM" id="SSF47598">
    <property type="entry name" value="Ribbon-helix-helix"/>
    <property type="match status" value="1"/>
</dbReference>
<proteinExistence type="predicted"/>
<dbReference type="AlphaFoldDB" id="A0A2Z6DWY5"/>
<accession>A0A2Z6DWY5</accession>
<keyword evidence="3" id="KW-1185">Reference proteome</keyword>
<dbReference type="KEGG" id="htl:HPTL_0718"/>
<gene>
    <name evidence="2" type="ORF">HPTL_0718</name>
</gene>
<dbReference type="OrthoDB" id="1524992at2"/>
<dbReference type="EMBL" id="AP018558">
    <property type="protein sequence ID" value="BBD76986.1"/>
    <property type="molecule type" value="Genomic_DNA"/>
</dbReference>
<name>A0A2Z6DWY5_HYDTE</name>
<organism evidence="2 3">
    <name type="scientific">Hydrogenophilus thermoluteolus</name>
    <name type="common">Pseudomonas hydrogenothermophila</name>
    <dbReference type="NCBI Taxonomy" id="297"/>
    <lineage>
        <taxon>Bacteria</taxon>
        <taxon>Pseudomonadati</taxon>
        <taxon>Pseudomonadota</taxon>
        <taxon>Hydrogenophilia</taxon>
        <taxon>Hydrogenophilales</taxon>
        <taxon>Hydrogenophilaceae</taxon>
        <taxon>Hydrogenophilus</taxon>
    </lineage>
</organism>
<dbReference type="GO" id="GO:0006355">
    <property type="term" value="P:regulation of DNA-templated transcription"/>
    <property type="evidence" value="ECO:0007669"/>
    <property type="project" value="InterPro"/>
</dbReference>
<evidence type="ECO:0000259" key="1">
    <source>
        <dbReference type="Pfam" id="PF01402"/>
    </source>
</evidence>
<reference evidence="2 3" key="1">
    <citation type="submission" date="2018-04" db="EMBL/GenBank/DDBJ databases">
        <title>Complete genome sequence of Hydrogenophilus thermoluteolus TH-1.</title>
        <authorList>
            <person name="Arai H."/>
        </authorList>
    </citation>
    <scope>NUCLEOTIDE SEQUENCE [LARGE SCALE GENOMIC DNA]</scope>
    <source>
        <strain evidence="2 3">TH-1</strain>
    </source>
</reference>
<dbReference type="Pfam" id="PF01402">
    <property type="entry name" value="RHH_1"/>
    <property type="match status" value="1"/>
</dbReference>
<dbReference type="Proteomes" id="UP000262004">
    <property type="component" value="Chromosome"/>
</dbReference>
<dbReference type="RefSeq" id="WP_119334771.1">
    <property type="nucleotide sequence ID" value="NZ_AP018558.1"/>
</dbReference>
<dbReference type="InterPro" id="IPR002145">
    <property type="entry name" value="CopG"/>
</dbReference>
<evidence type="ECO:0000313" key="3">
    <source>
        <dbReference type="Proteomes" id="UP000262004"/>
    </source>
</evidence>
<protein>
    <submittedName>
        <fullName evidence="2">CopG family transcriptional regulator</fullName>
    </submittedName>
</protein>